<dbReference type="InterPro" id="IPR001466">
    <property type="entry name" value="Beta-lactam-related"/>
</dbReference>
<feature type="transmembrane region" description="Helical" evidence="1">
    <location>
        <begin position="7"/>
        <end position="28"/>
    </location>
</feature>
<dbReference type="InterPro" id="IPR050789">
    <property type="entry name" value="Diverse_Enzym_Activities"/>
</dbReference>
<dbReference type="AlphaFoldDB" id="A0A381RLV9"/>
<dbReference type="PANTHER" id="PTHR43283:SF7">
    <property type="entry name" value="BETA-LACTAMASE-RELATED DOMAIN-CONTAINING PROTEIN"/>
    <property type="match status" value="1"/>
</dbReference>
<sequence length="272" mass="31047">MRTLFKIISWLILLLMASLVTYITYLYLQNPVVVSRLGGVMMGNSPGIPELVTAKNGYPLIQSTSKSISEESIESAIKFAEETNSHALLIFHKNEIQLEHYFPEYSKESITNTASMHKSVLAILIGIAIEQGYIESINQPASDFLTEWSDDKRKQITIRQMLQQSSGIDYPEFSFNPLGEWNEMAVGDDVMKITLNQMYEKDPDTEFAYNGINPQNLGLLLQRATGQRYSSYLSENFWQHLAEKDSYVILDSEQNKMPRMFCCLDAIAKDWL</sequence>
<dbReference type="PANTHER" id="PTHR43283">
    <property type="entry name" value="BETA-LACTAMASE-RELATED"/>
    <property type="match status" value="1"/>
</dbReference>
<evidence type="ECO:0000256" key="1">
    <source>
        <dbReference type="SAM" id="Phobius"/>
    </source>
</evidence>
<gene>
    <name evidence="3" type="ORF">METZ01_LOCUS45699</name>
</gene>
<dbReference type="Pfam" id="PF00144">
    <property type="entry name" value="Beta-lactamase"/>
    <property type="match status" value="1"/>
</dbReference>
<evidence type="ECO:0000313" key="3">
    <source>
        <dbReference type="EMBL" id="SUZ92845.1"/>
    </source>
</evidence>
<protein>
    <recommendedName>
        <fullName evidence="2">Beta-lactamase-related domain-containing protein</fullName>
    </recommendedName>
</protein>
<feature type="domain" description="Beta-lactamase-related" evidence="2">
    <location>
        <begin position="85"/>
        <end position="251"/>
    </location>
</feature>
<reference evidence="3" key="1">
    <citation type="submission" date="2018-05" db="EMBL/GenBank/DDBJ databases">
        <authorList>
            <person name="Lanie J.A."/>
            <person name="Ng W.-L."/>
            <person name="Kazmierczak K.M."/>
            <person name="Andrzejewski T.M."/>
            <person name="Davidsen T.M."/>
            <person name="Wayne K.J."/>
            <person name="Tettelin H."/>
            <person name="Glass J.I."/>
            <person name="Rusch D."/>
            <person name="Podicherti R."/>
            <person name="Tsui H.-C.T."/>
            <person name="Winkler M.E."/>
        </authorList>
    </citation>
    <scope>NUCLEOTIDE SEQUENCE</scope>
</reference>
<feature type="non-terminal residue" evidence="3">
    <location>
        <position position="272"/>
    </location>
</feature>
<keyword evidence="1" id="KW-1133">Transmembrane helix</keyword>
<dbReference type="EMBL" id="UINC01002094">
    <property type="protein sequence ID" value="SUZ92845.1"/>
    <property type="molecule type" value="Genomic_DNA"/>
</dbReference>
<proteinExistence type="predicted"/>
<keyword evidence="1" id="KW-0472">Membrane</keyword>
<organism evidence="3">
    <name type="scientific">marine metagenome</name>
    <dbReference type="NCBI Taxonomy" id="408172"/>
    <lineage>
        <taxon>unclassified sequences</taxon>
        <taxon>metagenomes</taxon>
        <taxon>ecological metagenomes</taxon>
    </lineage>
</organism>
<accession>A0A381RLV9</accession>
<dbReference type="SUPFAM" id="SSF56601">
    <property type="entry name" value="beta-lactamase/transpeptidase-like"/>
    <property type="match status" value="1"/>
</dbReference>
<evidence type="ECO:0000259" key="2">
    <source>
        <dbReference type="Pfam" id="PF00144"/>
    </source>
</evidence>
<dbReference type="InterPro" id="IPR012338">
    <property type="entry name" value="Beta-lactam/transpept-like"/>
</dbReference>
<feature type="non-terminal residue" evidence="3">
    <location>
        <position position="1"/>
    </location>
</feature>
<dbReference type="Gene3D" id="3.40.710.10">
    <property type="entry name" value="DD-peptidase/beta-lactamase superfamily"/>
    <property type="match status" value="1"/>
</dbReference>
<name>A0A381RLV9_9ZZZZ</name>
<keyword evidence="1" id="KW-0812">Transmembrane</keyword>